<evidence type="ECO:0000313" key="2">
    <source>
        <dbReference type="Proteomes" id="UP000434639"/>
    </source>
</evidence>
<accession>A0A7X2S1Y2</accession>
<organism evidence="1 2">
    <name type="scientific">Metabacillus mangrovi</name>
    <dbReference type="NCBI Taxonomy" id="1491830"/>
    <lineage>
        <taxon>Bacteria</taxon>
        <taxon>Bacillati</taxon>
        <taxon>Bacillota</taxon>
        <taxon>Bacilli</taxon>
        <taxon>Bacillales</taxon>
        <taxon>Bacillaceae</taxon>
        <taxon>Metabacillus</taxon>
    </lineage>
</organism>
<name>A0A7X2S1Y2_9BACI</name>
<keyword evidence="2" id="KW-1185">Reference proteome</keyword>
<sequence>MYPDPYIDFLIHFHGDRDYFECHEILEEYWKEAPAEERDPVWVCLIQIAVSLYHQRRGNFKGAERLLAGSLKFMTGNPGRIGKLGLHENRLSTVLSERLQDIRSGKPYESMDLPLADQALENACKNGAEEKGMVWLSDSDLQNHELVHRHMLRDRSGVIEERLSQLASKKKNT</sequence>
<evidence type="ECO:0000313" key="1">
    <source>
        <dbReference type="EMBL" id="MTH52232.1"/>
    </source>
</evidence>
<protein>
    <submittedName>
        <fullName evidence="1">DUF309 domain-containing protein</fullName>
    </submittedName>
</protein>
<dbReference type="EMBL" id="WMIB01000001">
    <property type="protein sequence ID" value="MTH52232.1"/>
    <property type="molecule type" value="Genomic_DNA"/>
</dbReference>
<dbReference type="AlphaFoldDB" id="A0A7X2S1Y2"/>
<reference evidence="1 2" key="1">
    <citation type="journal article" date="2017" name="Int. J. Syst. Evol. Microbiol.">
        <title>Bacillus mangrovi sp. nov., isolated from a sediment sample from a mangrove forest.</title>
        <authorList>
            <person name="Gupta V."/>
            <person name="Singh P.K."/>
            <person name="Korpole S."/>
            <person name="Tanuku N.R.S."/>
            <person name="Pinnaka A.K."/>
        </authorList>
    </citation>
    <scope>NUCLEOTIDE SEQUENCE [LARGE SCALE GENOMIC DNA]</scope>
    <source>
        <strain evidence="1 2">KCTC 33872</strain>
    </source>
</reference>
<dbReference type="InterPro" id="IPR023203">
    <property type="entry name" value="TTHA0068_sf"/>
</dbReference>
<dbReference type="PANTHER" id="PTHR34796">
    <property type="entry name" value="EXPRESSED PROTEIN"/>
    <property type="match status" value="1"/>
</dbReference>
<dbReference type="OrthoDB" id="165483at2"/>
<gene>
    <name evidence="1" type="ORF">GKZ89_02350</name>
</gene>
<dbReference type="PANTHER" id="PTHR34796:SF1">
    <property type="entry name" value="EXPRESSED PROTEIN"/>
    <property type="match status" value="1"/>
</dbReference>
<dbReference type="Pfam" id="PF03745">
    <property type="entry name" value="DUF309"/>
    <property type="match status" value="1"/>
</dbReference>
<dbReference type="SUPFAM" id="SSF140663">
    <property type="entry name" value="TTHA0068-like"/>
    <property type="match status" value="1"/>
</dbReference>
<proteinExistence type="predicted"/>
<dbReference type="Gene3D" id="1.10.3450.10">
    <property type="entry name" value="TTHA0068-like"/>
    <property type="match status" value="1"/>
</dbReference>
<comment type="caution">
    <text evidence="1">The sequence shown here is derived from an EMBL/GenBank/DDBJ whole genome shotgun (WGS) entry which is preliminary data.</text>
</comment>
<dbReference type="InterPro" id="IPR005500">
    <property type="entry name" value="DUF309"/>
</dbReference>
<dbReference type="RefSeq" id="WP_155110755.1">
    <property type="nucleotide sequence ID" value="NZ_WMIB01000001.1"/>
</dbReference>
<dbReference type="Proteomes" id="UP000434639">
    <property type="component" value="Unassembled WGS sequence"/>
</dbReference>